<evidence type="ECO:0000259" key="16">
    <source>
        <dbReference type="Pfam" id="PF05922"/>
    </source>
</evidence>
<evidence type="ECO:0000313" key="19">
    <source>
        <dbReference type="RefSeq" id="XP_015900342.1"/>
    </source>
</evidence>
<dbReference type="InterPro" id="IPR023827">
    <property type="entry name" value="Peptidase_S8_Asp-AS"/>
</dbReference>
<comment type="similarity">
    <text evidence="3 12">Belongs to the peptidase S8 family.</text>
</comment>
<evidence type="ECO:0000259" key="14">
    <source>
        <dbReference type="Pfam" id="PF00082"/>
    </source>
</evidence>
<evidence type="ECO:0000256" key="9">
    <source>
        <dbReference type="ARBA" id="ARBA00022825"/>
    </source>
</evidence>
<name>A0A6P4BCJ1_ZIZJJ</name>
<keyword evidence="7" id="KW-0732">Signal</keyword>
<feature type="domain" description="Peptidase S8/S53" evidence="14">
    <location>
        <begin position="154"/>
        <end position="592"/>
    </location>
</feature>
<dbReference type="InterPro" id="IPR010259">
    <property type="entry name" value="S8pro/Inhibitor_I9"/>
</dbReference>
<dbReference type="InterPro" id="IPR036852">
    <property type="entry name" value="Peptidase_S8/S53_dom_sf"/>
</dbReference>
<keyword evidence="9 12" id="KW-0720">Serine protease</keyword>
<dbReference type="InParanoid" id="A0A6P4BCJ1"/>
<protein>
    <submittedName>
        <fullName evidence="19">Subtilisin-like protease 3</fullName>
    </submittedName>
</protein>
<comment type="function">
    <text evidence="1">Required for arbuscular mycorrhiza (AM) development during AM symbiosis with AM fungi (e.g. Glomeromycota intraradices).</text>
</comment>
<evidence type="ECO:0000256" key="6">
    <source>
        <dbReference type="ARBA" id="ARBA00022670"/>
    </source>
</evidence>
<dbReference type="Gene3D" id="3.30.70.80">
    <property type="entry name" value="Peptidase S8 propeptide/proteinase inhibitor I9"/>
    <property type="match status" value="1"/>
</dbReference>
<dbReference type="InterPro" id="IPR003137">
    <property type="entry name" value="PA_domain"/>
</dbReference>
<evidence type="ECO:0000313" key="18">
    <source>
        <dbReference type="Proteomes" id="UP001652623"/>
    </source>
</evidence>
<feature type="domain" description="Subtilisin-like protease fibronectin type-III" evidence="17">
    <location>
        <begin position="665"/>
        <end position="763"/>
    </location>
</feature>
<reference evidence="19" key="1">
    <citation type="submission" date="2025-08" db="UniProtKB">
        <authorList>
            <consortium name="RefSeq"/>
        </authorList>
    </citation>
    <scope>IDENTIFICATION</scope>
    <source>
        <tissue evidence="19">Seedling</tissue>
    </source>
</reference>
<evidence type="ECO:0000256" key="5">
    <source>
        <dbReference type="ARBA" id="ARBA00022525"/>
    </source>
</evidence>
<proteinExistence type="inferred from homology"/>
<dbReference type="PRINTS" id="PR00723">
    <property type="entry name" value="SUBTILISIN"/>
</dbReference>
<dbReference type="Gene3D" id="3.40.50.200">
    <property type="entry name" value="Peptidase S8/S53 domain"/>
    <property type="match status" value="1"/>
</dbReference>
<keyword evidence="18" id="KW-1185">Reference proteome</keyword>
<dbReference type="Gene3D" id="3.50.30.30">
    <property type="match status" value="1"/>
</dbReference>
<dbReference type="Pfam" id="PF02225">
    <property type="entry name" value="PA"/>
    <property type="match status" value="1"/>
</dbReference>
<evidence type="ECO:0000256" key="2">
    <source>
        <dbReference type="ARBA" id="ARBA00004271"/>
    </source>
</evidence>
<dbReference type="PROSITE" id="PS51892">
    <property type="entry name" value="SUBTILASE"/>
    <property type="match status" value="1"/>
</dbReference>
<dbReference type="AlphaFoldDB" id="A0A6P4BCJ1"/>
<feature type="region of interest" description="Disordered" evidence="13">
    <location>
        <begin position="207"/>
        <end position="232"/>
    </location>
</feature>
<dbReference type="InterPro" id="IPR041469">
    <property type="entry name" value="Subtilisin-like_FN3"/>
</dbReference>
<evidence type="ECO:0000256" key="3">
    <source>
        <dbReference type="ARBA" id="ARBA00011073"/>
    </source>
</evidence>
<dbReference type="SUPFAM" id="SSF52743">
    <property type="entry name" value="Subtilisin-like"/>
    <property type="match status" value="1"/>
</dbReference>
<dbReference type="GO" id="GO:0004252">
    <property type="term" value="F:serine-type endopeptidase activity"/>
    <property type="evidence" value="ECO:0007669"/>
    <property type="project" value="UniProtKB-UniRule"/>
</dbReference>
<dbReference type="GeneID" id="107433557"/>
<sequence length="766" mass="80322">MEKTKCRVLEIVVFIGLVLNIFNFTPAEAELLKLVSPVNQNEKQSSSQTYIVHTKKPGSGVSLQSHEDLKSWYETFLPATTASSNQKPQIIHAYRNVATGFAARLTADQAKAMEKKEGVLSAQPDTILPLHTTHSPSFLGLNRGLGFWKDSSYGKGVIIGVLDTGLWPDHPSFSDEGVPPPPAKWKGKCEFNGTVCNNKLIGARNFQGSGRSGSAAGPPFDEEGHGTHTASTAAGNFVNGANVFGNANGTAVGMAPYAHLAIYKVCSEAGCSGADILAAMDAAVEDGVDVLSLSLGGGSAPFYVDPIALGAFGATQKGIFVSCSAGNSGPENETLSNEAPWILTVGASTIDRTIKATAKLGNEAEYDGESLFQPKDFEPTLLPLVYAGALGNESSAFCEEGSLTSSDVKGKIVVCERGGGAGRIAKGEAVKNASGAAMILINEEPDGFSTLADPHVLPATHVSYEAGLKIKAYINSTQNPTATIIFKGTVIGDPSAPAVTSFSSRGPSFESPGILKPDIIGPGVSILAAWPLSVDNSTNTKATFNIISGTSMSCPHLSGIAALLKSSHPDWSPAAIKSAILTTANLVNLGGKPIVDQTNNAADIFSIGAGHVNPLKANDPGLIYDLKPEDYIPYLCGLNYTDREIAVITQQIVKCSEVGSISETQLNYPSFSVLLGSESQSFTRTVTNVGPANSTYTLVLDVPRKTGMSVNPTQLSFTEENKTATYWVEIIPEDGAGKDGNAFAEGSLTWVSGDYSVRSPISVIFV</sequence>
<keyword evidence="8 12" id="KW-0378">Hydrolase</keyword>
<dbReference type="Pfam" id="PF17766">
    <property type="entry name" value="fn3_6"/>
    <property type="match status" value="1"/>
</dbReference>
<evidence type="ECO:0000256" key="7">
    <source>
        <dbReference type="ARBA" id="ARBA00022729"/>
    </source>
</evidence>
<comment type="subcellular location">
    <subcellularLocation>
        <location evidence="2">Secreted</location>
        <location evidence="2">Extracellular space</location>
        <location evidence="2">Apoplast</location>
    </subcellularLocation>
</comment>
<dbReference type="KEGG" id="zju:107433557"/>
<feature type="active site" description="Charge relay system" evidence="11 12">
    <location>
        <position position="225"/>
    </location>
</feature>
<dbReference type="GO" id="GO:0009610">
    <property type="term" value="P:response to symbiotic fungus"/>
    <property type="evidence" value="ECO:0007669"/>
    <property type="project" value="UniProtKB-ARBA"/>
</dbReference>
<dbReference type="PANTHER" id="PTHR10795">
    <property type="entry name" value="PROPROTEIN CONVERTASE SUBTILISIN/KEXIN"/>
    <property type="match status" value="1"/>
</dbReference>
<evidence type="ECO:0000256" key="11">
    <source>
        <dbReference type="PIRSR" id="PIRSR615500-1"/>
    </source>
</evidence>
<dbReference type="RefSeq" id="XP_015900342.1">
    <property type="nucleotide sequence ID" value="XM_016044856.4"/>
</dbReference>
<dbReference type="CDD" id="cd04852">
    <property type="entry name" value="Peptidases_S8_3"/>
    <property type="match status" value="1"/>
</dbReference>
<evidence type="ECO:0000256" key="12">
    <source>
        <dbReference type="PROSITE-ProRule" id="PRU01240"/>
    </source>
</evidence>
<evidence type="ECO:0000256" key="4">
    <source>
        <dbReference type="ARBA" id="ARBA00022523"/>
    </source>
</evidence>
<dbReference type="InterPro" id="IPR015500">
    <property type="entry name" value="Peptidase_S8_subtilisin-rel"/>
</dbReference>
<dbReference type="FunFam" id="3.50.30.30:FF:000005">
    <property type="entry name" value="subtilisin-like protease SBT1.5"/>
    <property type="match status" value="1"/>
</dbReference>
<dbReference type="Gene3D" id="2.60.40.2310">
    <property type="match status" value="1"/>
</dbReference>
<dbReference type="InterPro" id="IPR000209">
    <property type="entry name" value="Peptidase_S8/S53_dom"/>
</dbReference>
<dbReference type="InterPro" id="IPR034197">
    <property type="entry name" value="Peptidases_S8_3"/>
</dbReference>
<dbReference type="PROSITE" id="PS00136">
    <property type="entry name" value="SUBTILASE_ASP"/>
    <property type="match status" value="1"/>
</dbReference>
<accession>A0A6P4BCJ1</accession>
<keyword evidence="4" id="KW-0052">Apoplast</keyword>
<feature type="active site" description="Charge relay system" evidence="11 12">
    <location>
        <position position="163"/>
    </location>
</feature>
<evidence type="ECO:0000256" key="8">
    <source>
        <dbReference type="ARBA" id="ARBA00022801"/>
    </source>
</evidence>
<dbReference type="InterPro" id="IPR045051">
    <property type="entry name" value="SBT"/>
</dbReference>
<dbReference type="Pfam" id="PF00082">
    <property type="entry name" value="Peptidase_S8"/>
    <property type="match status" value="1"/>
</dbReference>
<dbReference type="Pfam" id="PF05922">
    <property type="entry name" value="Inhibitor_I9"/>
    <property type="match status" value="1"/>
</dbReference>
<organism evidence="18 19">
    <name type="scientific">Ziziphus jujuba</name>
    <name type="common">Chinese jujube</name>
    <name type="synonym">Ziziphus sativa</name>
    <dbReference type="NCBI Taxonomy" id="326968"/>
    <lineage>
        <taxon>Eukaryota</taxon>
        <taxon>Viridiplantae</taxon>
        <taxon>Streptophyta</taxon>
        <taxon>Embryophyta</taxon>
        <taxon>Tracheophyta</taxon>
        <taxon>Spermatophyta</taxon>
        <taxon>Magnoliopsida</taxon>
        <taxon>eudicotyledons</taxon>
        <taxon>Gunneridae</taxon>
        <taxon>Pentapetalae</taxon>
        <taxon>rosids</taxon>
        <taxon>fabids</taxon>
        <taxon>Rosales</taxon>
        <taxon>Rhamnaceae</taxon>
        <taxon>Paliureae</taxon>
        <taxon>Ziziphus</taxon>
    </lineage>
</organism>
<feature type="compositionally biased region" description="Low complexity" evidence="13">
    <location>
        <begin position="208"/>
        <end position="217"/>
    </location>
</feature>
<gene>
    <name evidence="19" type="primary">LOC107433557</name>
</gene>
<keyword evidence="5" id="KW-0964">Secreted</keyword>
<dbReference type="FunFam" id="3.40.50.200:FF:000006">
    <property type="entry name" value="Subtilisin-like protease SBT1.5"/>
    <property type="match status" value="1"/>
</dbReference>
<dbReference type="GO" id="GO:0006508">
    <property type="term" value="P:proteolysis"/>
    <property type="evidence" value="ECO:0007669"/>
    <property type="project" value="UniProtKB-KW"/>
</dbReference>
<dbReference type="CDD" id="cd02120">
    <property type="entry name" value="PA_subtilisin_like"/>
    <property type="match status" value="1"/>
</dbReference>
<dbReference type="GO" id="GO:0009609">
    <property type="term" value="P:response to symbiotic bacterium"/>
    <property type="evidence" value="ECO:0007669"/>
    <property type="project" value="UniProtKB-ARBA"/>
</dbReference>
<dbReference type="Proteomes" id="UP001652623">
    <property type="component" value="Chromosome 6"/>
</dbReference>
<keyword evidence="10" id="KW-0325">Glycoprotein</keyword>
<evidence type="ECO:0000259" key="15">
    <source>
        <dbReference type="Pfam" id="PF02225"/>
    </source>
</evidence>
<evidence type="ECO:0000256" key="1">
    <source>
        <dbReference type="ARBA" id="ARBA00002076"/>
    </source>
</evidence>
<evidence type="ECO:0000256" key="13">
    <source>
        <dbReference type="SAM" id="MobiDB-lite"/>
    </source>
</evidence>
<dbReference type="GO" id="GO:0048046">
    <property type="term" value="C:apoplast"/>
    <property type="evidence" value="ECO:0007669"/>
    <property type="project" value="UniProtKB-SubCell"/>
</dbReference>
<evidence type="ECO:0000256" key="10">
    <source>
        <dbReference type="ARBA" id="ARBA00023180"/>
    </source>
</evidence>
<feature type="domain" description="PA" evidence="15">
    <location>
        <begin position="383"/>
        <end position="470"/>
    </location>
</feature>
<feature type="active site" description="Charge relay system" evidence="11 12">
    <location>
        <position position="551"/>
    </location>
</feature>
<feature type="domain" description="Inhibitor I9" evidence="16">
    <location>
        <begin position="49"/>
        <end position="131"/>
    </location>
</feature>
<keyword evidence="6 12" id="KW-0645">Protease</keyword>
<dbReference type="InterPro" id="IPR037045">
    <property type="entry name" value="S8pro/Inhibitor_I9_sf"/>
</dbReference>
<evidence type="ECO:0000259" key="17">
    <source>
        <dbReference type="Pfam" id="PF17766"/>
    </source>
</evidence>